<dbReference type="PANTHER" id="PTHR43048">
    <property type="entry name" value="METHYLMALONYL-COA EPIMERASE"/>
    <property type="match status" value="1"/>
</dbReference>
<dbReference type="InterPro" id="IPR017515">
    <property type="entry name" value="MeMalonyl-CoA_epimerase"/>
</dbReference>
<dbReference type="PROSITE" id="PS51819">
    <property type="entry name" value="VOC"/>
    <property type="match status" value="1"/>
</dbReference>
<dbReference type="InterPro" id="IPR029068">
    <property type="entry name" value="Glyas_Bleomycin-R_OHBP_Dase"/>
</dbReference>
<dbReference type="InterPro" id="IPR037523">
    <property type="entry name" value="VOC_core"/>
</dbReference>
<gene>
    <name evidence="4" type="ORF">METZ01_LOCUS269496</name>
</gene>
<dbReference type="GO" id="GO:0046491">
    <property type="term" value="P:L-methylmalonyl-CoA metabolic process"/>
    <property type="evidence" value="ECO:0007669"/>
    <property type="project" value="TreeGrafter"/>
</dbReference>
<keyword evidence="2" id="KW-0479">Metal-binding</keyword>
<accession>A0A382JZG0</accession>
<dbReference type="PANTHER" id="PTHR43048:SF3">
    <property type="entry name" value="METHYLMALONYL-COA EPIMERASE, MITOCHONDRIAL"/>
    <property type="match status" value="1"/>
</dbReference>
<dbReference type="NCBIfam" id="TIGR03081">
    <property type="entry name" value="metmalonyl_epim"/>
    <property type="match status" value="1"/>
</dbReference>
<dbReference type="Gene3D" id="3.10.180.10">
    <property type="entry name" value="2,3-Dihydroxybiphenyl 1,2-Dioxygenase, domain 1"/>
    <property type="match status" value="1"/>
</dbReference>
<evidence type="ECO:0000256" key="2">
    <source>
        <dbReference type="ARBA" id="ARBA00022723"/>
    </source>
</evidence>
<dbReference type="CDD" id="cd07249">
    <property type="entry name" value="MMCE"/>
    <property type="match status" value="1"/>
</dbReference>
<dbReference type="Pfam" id="PF13669">
    <property type="entry name" value="Glyoxalase_4"/>
    <property type="match status" value="1"/>
</dbReference>
<dbReference type="AlphaFoldDB" id="A0A382JZG0"/>
<protein>
    <recommendedName>
        <fullName evidence="3">VOC domain-containing protein</fullName>
    </recommendedName>
</protein>
<dbReference type="InterPro" id="IPR051785">
    <property type="entry name" value="MMCE/EMCE_epimerase"/>
</dbReference>
<dbReference type="GO" id="GO:0004493">
    <property type="term" value="F:methylmalonyl-CoA epimerase activity"/>
    <property type="evidence" value="ECO:0007669"/>
    <property type="project" value="TreeGrafter"/>
</dbReference>
<sequence length="132" mass="14397">MAVKIRHLGIAVDSIEKRLPVWESFGLKLVHTEKVDSEGVTTAHLKIGDYEIELLEPTGDDTPVGRFIDKKGPGIHHLALEVENIEESLANAKKNGLEPIGEAPRSGADNTKIAFFHPKDTGGVLLEIVEVQ</sequence>
<organism evidence="4">
    <name type="scientific">marine metagenome</name>
    <dbReference type="NCBI Taxonomy" id="408172"/>
    <lineage>
        <taxon>unclassified sequences</taxon>
        <taxon>metagenomes</taxon>
        <taxon>ecological metagenomes</taxon>
    </lineage>
</organism>
<dbReference type="EMBL" id="UINC01076971">
    <property type="protein sequence ID" value="SVC16642.1"/>
    <property type="molecule type" value="Genomic_DNA"/>
</dbReference>
<reference evidence="4" key="1">
    <citation type="submission" date="2018-05" db="EMBL/GenBank/DDBJ databases">
        <authorList>
            <person name="Lanie J.A."/>
            <person name="Ng W.-L."/>
            <person name="Kazmierczak K.M."/>
            <person name="Andrzejewski T.M."/>
            <person name="Davidsen T.M."/>
            <person name="Wayne K.J."/>
            <person name="Tettelin H."/>
            <person name="Glass J.I."/>
            <person name="Rusch D."/>
            <person name="Podicherti R."/>
            <person name="Tsui H.-C.T."/>
            <person name="Winkler M.E."/>
        </authorList>
    </citation>
    <scope>NUCLEOTIDE SEQUENCE</scope>
</reference>
<evidence type="ECO:0000313" key="4">
    <source>
        <dbReference type="EMBL" id="SVC16642.1"/>
    </source>
</evidence>
<dbReference type="GO" id="GO:0046872">
    <property type="term" value="F:metal ion binding"/>
    <property type="evidence" value="ECO:0007669"/>
    <property type="project" value="UniProtKB-KW"/>
</dbReference>
<feature type="domain" description="VOC" evidence="3">
    <location>
        <begin position="4"/>
        <end position="131"/>
    </location>
</feature>
<comment type="similarity">
    <text evidence="1">Belongs to the methylmalonyl-CoA epimerase family.</text>
</comment>
<proteinExistence type="inferred from homology"/>
<evidence type="ECO:0000256" key="1">
    <source>
        <dbReference type="ARBA" id="ARBA00009308"/>
    </source>
</evidence>
<dbReference type="SUPFAM" id="SSF54593">
    <property type="entry name" value="Glyoxalase/Bleomycin resistance protein/Dihydroxybiphenyl dioxygenase"/>
    <property type="match status" value="1"/>
</dbReference>
<evidence type="ECO:0000259" key="3">
    <source>
        <dbReference type="PROSITE" id="PS51819"/>
    </source>
</evidence>
<name>A0A382JZG0_9ZZZZ</name>